<evidence type="ECO:0000256" key="1">
    <source>
        <dbReference type="ARBA" id="ARBA00004167"/>
    </source>
</evidence>
<dbReference type="InterPro" id="IPR051836">
    <property type="entry name" value="Kremen_rcpt"/>
</dbReference>
<evidence type="ECO:0000256" key="3">
    <source>
        <dbReference type="ARBA" id="ARBA00022729"/>
    </source>
</evidence>
<keyword evidence="5 8" id="KW-0472">Membrane</keyword>
<dbReference type="Pfam" id="PF01822">
    <property type="entry name" value="WSC"/>
    <property type="match status" value="1"/>
</dbReference>
<name>A0A8B6BQH5_MYTGA</name>
<evidence type="ECO:0000313" key="10">
    <source>
        <dbReference type="EMBL" id="VDH93598.1"/>
    </source>
</evidence>
<dbReference type="AlphaFoldDB" id="A0A8B6BQH5"/>
<keyword evidence="4 8" id="KW-1133">Transmembrane helix</keyword>
<evidence type="ECO:0000256" key="5">
    <source>
        <dbReference type="ARBA" id="ARBA00023136"/>
    </source>
</evidence>
<keyword evidence="6" id="KW-0325">Glycoprotein</keyword>
<evidence type="ECO:0000256" key="2">
    <source>
        <dbReference type="ARBA" id="ARBA00022692"/>
    </source>
</evidence>
<evidence type="ECO:0000256" key="8">
    <source>
        <dbReference type="SAM" id="Phobius"/>
    </source>
</evidence>
<dbReference type="EMBL" id="UYJE01000474">
    <property type="protein sequence ID" value="VDH93598.1"/>
    <property type="molecule type" value="Genomic_DNA"/>
</dbReference>
<dbReference type="PANTHER" id="PTHR24269">
    <property type="entry name" value="KREMEN PROTEIN"/>
    <property type="match status" value="1"/>
</dbReference>
<feature type="compositionally biased region" description="Low complexity" evidence="7">
    <location>
        <begin position="123"/>
        <end position="135"/>
    </location>
</feature>
<gene>
    <name evidence="10" type="ORF">MGAL_10B051232</name>
</gene>
<dbReference type="GO" id="GO:0005886">
    <property type="term" value="C:plasma membrane"/>
    <property type="evidence" value="ECO:0007669"/>
    <property type="project" value="TreeGrafter"/>
</dbReference>
<keyword evidence="2 8" id="KW-0812">Transmembrane</keyword>
<proteinExistence type="predicted"/>
<feature type="domain" description="WSC" evidence="9">
    <location>
        <begin position="1"/>
        <end position="84"/>
    </location>
</feature>
<dbReference type="InterPro" id="IPR002889">
    <property type="entry name" value="WSC_carb-bd"/>
</dbReference>
<sequence length="432" mass="48964">MLLKDGPHPDNQMSAEICYKICTKGNRFNYFGTQNEGDCYCGEVADIESYNTYKRDKSQCNNNCNGNDDEKCGSTDNASVYKLKVQPTRPSTKMTTTSVFPPAISKLPRDDPGYMTSSASERGNYGNETTTTNGLPTNTANNVTLAATFPIIVESALAFLLIAVVLVSIAVCYRKKKTRDSQPFDIQQNQIIAENNDSAVYTEVMNNDITIIKTKEDKDENKTIHLKTQGVAASVEQDNKYESLLTDRYLVEHNYESDSIHTNPYESLTTNRNLVEHTYESDCIHNNPYESLTKQWELDKQTYESTEHAISQDIKTSIGQEDEVCNKYESLSTNRISVEHTYESDLIQANQYESLSTNRISVEHTYESDIIHANQYESLSHKQEFEKHIYDSPELALHTSTESNVNQYQSHTMHPELDTHVYASTVPYGNKL</sequence>
<dbReference type="OrthoDB" id="10472454at2759"/>
<organism evidence="10 11">
    <name type="scientific">Mytilus galloprovincialis</name>
    <name type="common">Mediterranean mussel</name>
    <dbReference type="NCBI Taxonomy" id="29158"/>
    <lineage>
        <taxon>Eukaryota</taxon>
        <taxon>Metazoa</taxon>
        <taxon>Spiralia</taxon>
        <taxon>Lophotrochozoa</taxon>
        <taxon>Mollusca</taxon>
        <taxon>Bivalvia</taxon>
        <taxon>Autobranchia</taxon>
        <taxon>Pteriomorphia</taxon>
        <taxon>Mytilida</taxon>
        <taxon>Mytiloidea</taxon>
        <taxon>Mytilidae</taxon>
        <taxon>Mytilinae</taxon>
        <taxon>Mytilus</taxon>
    </lineage>
</organism>
<feature type="region of interest" description="Disordered" evidence="7">
    <location>
        <begin position="91"/>
        <end position="135"/>
    </location>
</feature>
<comment type="caution">
    <text evidence="10">The sequence shown here is derived from an EMBL/GenBank/DDBJ whole genome shotgun (WGS) entry which is preliminary data.</text>
</comment>
<evidence type="ECO:0000259" key="9">
    <source>
        <dbReference type="PROSITE" id="PS51212"/>
    </source>
</evidence>
<evidence type="ECO:0000313" key="11">
    <source>
        <dbReference type="Proteomes" id="UP000596742"/>
    </source>
</evidence>
<feature type="transmembrane region" description="Helical" evidence="8">
    <location>
        <begin position="151"/>
        <end position="173"/>
    </location>
</feature>
<evidence type="ECO:0000256" key="4">
    <source>
        <dbReference type="ARBA" id="ARBA00022989"/>
    </source>
</evidence>
<dbReference type="PANTHER" id="PTHR24269:SF16">
    <property type="entry name" value="PROTEIN SLG1"/>
    <property type="match status" value="1"/>
</dbReference>
<protein>
    <recommendedName>
        <fullName evidence="9">WSC domain-containing protein</fullName>
    </recommendedName>
</protein>
<reference evidence="10" key="1">
    <citation type="submission" date="2018-11" db="EMBL/GenBank/DDBJ databases">
        <authorList>
            <person name="Alioto T."/>
            <person name="Alioto T."/>
        </authorList>
    </citation>
    <scope>NUCLEOTIDE SEQUENCE</scope>
</reference>
<keyword evidence="11" id="KW-1185">Reference proteome</keyword>
<dbReference type="PROSITE" id="PS51212">
    <property type="entry name" value="WSC"/>
    <property type="match status" value="1"/>
</dbReference>
<evidence type="ECO:0000256" key="6">
    <source>
        <dbReference type="ARBA" id="ARBA00023180"/>
    </source>
</evidence>
<dbReference type="Proteomes" id="UP000596742">
    <property type="component" value="Unassembled WGS sequence"/>
</dbReference>
<accession>A0A8B6BQH5</accession>
<evidence type="ECO:0000256" key="7">
    <source>
        <dbReference type="SAM" id="MobiDB-lite"/>
    </source>
</evidence>
<comment type="subcellular location">
    <subcellularLocation>
        <location evidence="1">Membrane</location>
        <topology evidence="1">Single-pass membrane protein</topology>
    </subcellularLocation>
</comment>
<keyword evidence="3" id="KW-0732">Signal</keyword>